<feature type="transmembrane region" description="Helical" evidence="2">
    <location>
        <begin position="667"/>
        <end position="689"/>
    </location>
</feature>
<dbReference type="InParanoid" id="I7LVG3"/>
<gene>
    <name evidence="3" type="ORF">TTHERM_00343760</name>
</gene>
<accession>I7LVG3</accession>
<feature type="region of interest" description="Disordered" evidence="1">
    <location>
        <begin position="70"/>
        <end position="112"/>
    </location>
</feature>
<dbReference type="EMBL" id="GG662654">
    <property type="protein sequence ID" value="EAR98176.2"/>
    <property type="molecule type" value="Genomic_DNA"/>
</dbReference>
<keyword evidence="2" id="KW-0472">Membrane</keyword>
<evidence type="ECO:0000313" key="4">
    <source>
        <dbReference type="Proteomes" id="UP000009168"/>
    </source>
</evidence>
<name>I7LVG3_TETTS</name>
<feature type="region of interest" description="Disordered" evidence="1">
    <location>
        <begin position="598"/>
        <end position="617"/>
    </location>
</feature>
<feature type="transmembrane region" description="Helical" evidence="2">
    <location>
        <begin position="221"/>
        <end position="240"/>
    </location>
</feature>
<organism evidence="3 4">
    <name type="scientific">Tetrahymena thermophila (strain SB210)</name>
    <dbReference type="NCBI Taxonomy" id="312017"/>
    <lineage>
        <taxon>Eukaryota</taxon>
        <taxon>Sar</taxon>
        <taxon>Alveolata</taxon>
        <taxon>Ciliophora</taxon>
        <taxon>Intramacronucleata</taxon>
        <taxon>Oligohymenophorea</taxon>
        <taxon>Hymenostomatida</taxon>
        <taxon>Tetrahymenina</taxon>
        <taxon>Tetrahymenidae</taxon>
        <taxon>Tetrahymena</taxon>
    </lineage>
</organism>
<feature type="compositionally biased region" description="Basic and acidic residues" evidence="1">
    <location>
        <begin position="608"/>
        <end position="617"/>
    </location>
</feature>
<dbReference type="Proteomes" id="UP000009168">
    <property type="component" value="Unassembled WGS sequence"/>
</dbReference>
<reference evidence="4" key="1">
    <citation type="journal article" date="2006" name="PLoS Biol.">
        <title>Macronuclear genome sequence of the ciliate Tetrahymena thermophila, a model eukaryote.</title>
        <authorList>
            <person name="Eisen J.A."/>
            <person name="Coyne R.S."/>
            <person name="Wu M."/>
            <person name="Wu D."/>
            <person name="Thiagarajan M."/>
            <person name="Wortman J.R."/>
            <person name="Badger J.H."/>
            <person name="Ren Q."/>
            <person name="Amedeo P."/>
            <person name="Jones K.M."/>
            <person name="Tallon L.J."/>
            <person name="Delcher A.L."/>
            <person name="Salzberg S.L."/>
            <person name="Silva J.C."/>
            <person name="Haas B.J."/>
            <person name="Majoros W.H."/>
            <person name="Farzad M."/>
            <person name="Carlton J.M."/>
            <person name="Smith R.K. Jr."/>
            <person name="Garg J."/>
            <person name="Pearlman R.E."/>
            <person name="Karrer K.M."/>
            <person name="Sun L."/>
            <person name="Manning G."/>
            <person name="Elde N.C."/>
            <person name="Turkewitz A.P."/>
            <person name="Asai D.J."/>
            <person name="Wilkes D.E."/>
            <person name="Wang Y."/>
            <person name="Cai H."/>
            <person name="Collins K."/>
            <person name="Stewart B.A."/>
            <person name="Lee S.R."/>
            <person name="Wilamowska K."/>
            <person name="Weinberg Z."/>
            <person name="Ruzzo W.L."/>
            <person name="Wloga D."/>
            <person name="Gaertig J."/>
            <person name="Frankel J."/>
            <person name="Tsao C.-C."/>
            <person name="Gorovsky M.A."/>
            <person name="Keeling P.J."/>
            <person name="Waller R.F."/>
            <person name="Patron N.J."/>
            <person name="Cherry J.M."/>
            <person name="Stover N.A."/>
            <person name="Krieger C.J."/>
            <person name="del Toro C."/>
            <person name="Ryder H.F."/>
            <person name="Williamson S.C."/>
            <person name="Barbeau R.A."/>
            <person name="Hamilton E.P."/>
            <person name="Orias E."/>
        </authorList>
    </citation>
    <scope>NUCLEOTIDE SEQUENCE [LARGE SCALE GENOMIC DNA]</scope>
    <source>
        <strain evidence="4">SB210</strain>
    </source>
</reference>
<feature type="transmembrane region" description="Helical" evidence="2">
    <location>
        <begin position="343"/>
        <end position="364"/>
    </location>
</feature>
<evidence type="ECO:0000313" key="3">
    <source>
        <dbReference type="EMBL" id="EAR98176.2"/>
    </source>
</evidence>
<keyword evidence="2 3" id="KW-0812">Transmembrane</keyword>
<keyword evidence="2" id="KW-1133">Transmembrane helix</keyword>
<feature type="compositionally biased region" description="Polar residues" evidence="1">
    <location>
        <begin position="81"/>
        <end position="108"/>
    </location>
</feature>
<feature type="transmembrane region" description="Helical" evidence="2">
    <location>
        <begin position="179"/>
        <end position="201"/>
    </location>
</feature>
<dbReference type="AlphaFoldDB" id="I7LVG3"/>
<proteinExistence type="predicted"/>
<feature type="transmembrane region" description="Helical" evidence="2">
    <location>
        <begin position="469"/>
        <end position="491"/>
    </location>
</feature>
<evidence type="ECO:0000256" key="2">
    <source>
        <dbReference type="SAM" id="Phobius"/>
    </source>
</evidence>
<dbReference type="RefSeq" id="XP_001018421.2">
    <property type="nucleotide sequence ID" value="XM_001018421.2"/>
</dbReference>
<feature type="transmembrane region" description="Helical" evidence="2">
    <location>
        <begin position="132"/>
        <end position="158"/>
    </location>
</feature>
<feature type="transmembrane region" description="Helical" evidence="2">
    <location>
        <begin position="503"/>
        <end position="524"/>
    </location>
</feature>
<keyword evidence="4" id="KW-1185">Reference proteome</keyword>
<protein>
    <submittedName>
        <fullName evidence="3">Transmembrane protein, putative</fullName>
    </submittedName>
</protein>
<dbReference type="KEGG" id="tet:TTHERM_00343760"/>
<feature type="transmembrane region" description="Helical" evidence="2">
    <location>
        <begin position="376"/>
        <end position="395"/>
    </location>
</feature>
<evidence type="ECO:0000256" key="1">
    <source>
        <dbReference type="SAM" id="MobiDB-lite"/>
    </source>
</evidence>
<dbReference type="GeneID" id="7839079"/>
<feature type="compositionally biased region" description="Low complexity" evidence="1">
    <location>
        <begin position="598"/>
        <end position="607"/>
    </location>
</feature>
<sequence length="691" mass="81918">MNVELTNNIQIKQYFEDLIVSQDQNIRNNSLEDIHDDQNPQSQFRELEILPKNVLSQRDTIQDKDIEIDLQKKKSSKNHETYSQQNSAKSPAKSSQMPRSSQNSFNSKTHNDGDKKFLKKLLKLDNQQNKKWYHYAIVAIKFALIQLASPIFLIASIFQNQKKQLPNYTIKQKCILFTFQFYFLASSISLWIVIINFIYILSVRPMSYNESVDLVNDYNKVFMYFAIICVAFAILDSSIFKNSSLFYIMFQSLHIYSSTNIPKIMKQLFISEYAFVFQFFEYPYEEESKVKQKQKVKKIFLNQNDKKSFFFNKTQQQIYYSGLNLCQKIIQYAEKNNVFNKQFVVSQLALSLILYFKAFIPGIYRYAQNEGFSVYSTYLTIVPFLCVGNLASYFARTLNSLQDLNFIYDYNRALSALISYCSYLKLKPKYKINVPSINPIDLKSIKTWSQMRRLLNELKKEETIPIDRCTIFLFAYLILVFLAVFLGRFFKVVVFVNLINEKYLLPYFALDVLLICGLFCQRVYKQVKINNQFKEQYKLLQMIKNFLHKFFACRKQFIEKEDIVFLDKDIQWFFYSQINVNYINCQFSLQNFQSNSQESQSQSQQNEDQNKIDHLKNKQIQDTKQKEDYDFLYYSKLIGLIDNIQDELQLDILQTPMKFLGLIPSTYGLLYTFLSFTATFIYISFYLYLSE</sequence>
<feature type="compositionally biased region" description="Basic and acidic residues" evidence="1">
    <location>
        <begin position="70"/>
        <end position="80"/>
    </location>
</feature>